<evidence type="ECO:0000256" key="4">
    <source>
        <dbReference type="PIRSR" id="PIRSR000089-1"/>
    </source>
</evidence>
<evidence type="ECO:0000313" key="6">
    <source>
        <dbReference type="EMBL" id="VZO38726.1"/>
    </source>
</evidence>
<dbReference type="Proteomes" id="UP000419743">
    <property type="component" value="Unassembled WGS sequence"/>
</dbReference>
<feature type="binding site" evidence="4">
    <location>
        <position position="296"/>
    </location>
    <ligand>
        <name>FAD</name>
        <dbReference type="ChEBI" id="CHEBI:57692"/>
    </ligand>
</feature>
<sequence>MTETSVRTVLVLVENTADAALRSPALEALTLARTLGEVVALTLTEPSRQALDQLAEAGVDRVLQADLGDAPREIPVVAAAAVAAAAEHVRAALVLLTSSFVNKEIAAHTAWRTGAGLLIDVTSLADDGGRLVGGKRVFAGTWDTECAITTDVAVATLRPNALAAEPAAAPGAAVVERLPVTAAAPARLELLERVVHEVSADASGVVRPALAEAAIVVAGGRGTAGDFGPVEDLADALGAAIGTTRDAVDEGWIGHDAQVGQTGVTIAPRVYIGAGISGAPHHHGGMQAARTIIAVNTDSEAPLVEISDFAVIGDMHEILPAAAAAIREHRDATALS</sequence>
<dbReference type="Pfam" id="PF00766">
    <property type="entry name" value="ETF_alpha"/>
    <property type="match status" value="1"/>
</dbReference>
<dbReference type="PANTHER" id="PTHR43153">
    <property type="entry name" value="ELECTRON TRANSFER FLAVOPROTEIN ALPHA"/>
    <property type="match status" value="1"/>
</dbReference>
<evidence type="ECO:0000256" key="2">
    <source>
        <dbReference type="ARBA" id="ARBA00011355"/>
    </source>
</evidence>
<evidence type="ECO:0000259" key="5">
    <source>
        <dbReference type="SMART" id="SM00893"/>
    </source>
</evidence>
<dbReference type="RefSeq" id="WP_156742133.1">
    <property type="nucleotide sequence ID" value="NZ_CACRYJ010000050.1"/>
</dbReference>
<reference evidence="6 7" key="1">
    <citation type="submission" date="2019-11" db="EMBL/GenBank/DDBJ databases">
        <authorList>
            <person name="Criscuolo A."/>
        </authorList>
    </citation>
    <scope>NUCLEOTIDE SEQUENCE [LARGE SCALE GENOMIC DNA]</scope>
    <source>
        <strain evidence="6">CIP111667</strain>
    </source>
</reference>
<dbReference type="EMBL" id="CACRYJ010000050">
    <property type="protein sequence ID" value="VZO38726.1"/>
    <property type="molecule type" value="Genomic_DNA"/>
</dbReference>
<organism evidence="6 7">
    <name type="scientific">Occultella aeris</name>
    <dbReference type="NCBI Taxonomy" id="2761496"/>
    <lineage>
        <taxon>Bacteria</taxon>
        <taxon>Bacillati</taxon>
        <taxon>Actinomycetota</taxon>
        <taxon>Actinomycetes</taxon>
        <taxon>Micrococcales</taxon>
        <taxon>Ruaniaceae</taxon>
        <taxon>Occultella</taxon>
    </lineage>
</organism>
<accession>A0A7M4DMT1</accession>
<dbReference type="SMART" id="SM00893">
    <property type="entry name" value="ETF"/>
    <property type="match status" value="1"/>
</dbReference>
<dbReference type="InterPro" id="IPR014729">
    <property type="entry name" value="Rossmann-like_a/b/a_fold"/>
</dbReference>
<dbReference type="GO" id="GO:0050660">
    <property type="term" value="F:flavin adenine dinucleotide binding"/>
    <property type="evidence" value="ECO:0007669"/>
    <property type="project" value="InterPro"/>
</dbReference>
<proteinExistence type="inferred from homology"/>
<dbReference type="SUPFAM" id="SSF52402">
    <property type="entry name" value="Adenine nucleotide alpha hydrolases-like"/>
    <property type="match status" value="1"/>
</dbReference>
<feature type="binding site" evidence="4">
    <location>
        <begin position="275"/>
        <end position="282"/>
    </location>
    <ligand>
        <name>FAD</name>
        <dbReference type="ChEBI" id="CHEBI:57692"/>
    </ligand>
</feature>
<feature type="domain" description="Electron transfer flavoprotein alpha/beta-subunit N-terminal" evidence="5">
    <location>
        <begin position="9"/>
        <end position="194"/>
    </location>
</feature>
<protein>
    <submittedName>
        <fullName evidence="6">Electron transfer flavoprotein subunit alpha</fullName>
    </submittedName>
</protein>
<comment type="cofactor">
    <cofactor evidence="4">
        <name>FAD</name>
        <dbReference type="ChEBI" id="CHEBI:57692"/>
    </cofactor>
    <text evidence="4">Binds 1 FAD per dimer.</text>
</comment>
<keyword evidence="4" id="KW-0274">FAD</keyword>
<dbReference type="PANTHER" id="PTHR43153:SF1">
    <property type="entry name" value="ELECTRON TRANSFER FLAVOPROTEIN SUBUNIT ALPHA, MITOCHONDRIAL"/>
    <property type="match status" value="1"/>
</dbReference>
<dbReference type="AlphaFoldDB" id="A0A7M4DMT1"/>
<gene>
    <name evidence="6" type="primary">etfA</name>
    <name evidence="6" type="ORF">HALOF300_03458</name>
</gene>
<dbReference type="GO" id="GO:0033539">
    <property type="term" value="P:fatty acid beta-oxidation using acyl-CoA dehydrogenase"/>
    <property type="evidence" value="ECO:0007669"/>
    <property type="project" value="TreeGrafter"/>
</dbReference>
<evidence type="ECO:0000313" key="7">
    <source>
        <dbReference type="Proteomes" id="UP000419743"/>
    </source>
</evidence>
<dbReference type="InterPro" id="IPR029035">
    <property type="entry name" value="DHS-like_NAD/FAD-binding_dom"/>
</dbReference>
<comment type="caution">
    <text evidence="6">The sequence shown here is derived from an EMBL/GenBank/DDBJ whole genome shotgun (WGS) entry which is preliminary data.</text>
</comment>
<evidence type="ECO:0000256" key="3">
    <source>
        <dbReference type="ARBA" id="ARBA00025649"/>
    </source>
</evidence>
<feature type="binding site" evidence="4">
    <location>
        <begin position="244"/>
        <end position="245"/>
    </location>
    <ligand>
        <name>FAD</name>
        <dbReference type="ChEBI" id="CHEBI:57692"/>
    </ligand>
</feature>
<dbReference type="InterPro" id="IPR001308">
    <property type="entry name" value="ETF_a/FixB"/>
</dbReference>
<dbReference type="SUPFAM" id="SSF52467">
    <property type="entry name" value="DHS-like NAD/FAD-binding domain"/>
    <property type="match status" value="1"/>
</dbReference>
<feature type="binding site" evidence="4">
    <location>
        <position position="221"/>
    </location>
    <ligand>
        <name>FAD</name>
        <dbReference type="ChEBI" id="CHEBI:57692"/>
    </ligand>
</feature>
<comment type="subunit">
    <text evidence="2">Heterodimer of an alpha and a beta subunit.</text>
</comment>
<evidence type="ECO:0000256" key="1">
    <source>
        <dbReference type="ARBA" id="ARBA00005817"/>
    </source>
</evidence>
<keyword evidence="4" id="KW-0285">Flavoprotein</keyword>
<dbReference type="Gene3D" id="3.40.50.620">
    <property type="entry name" value="HUPs"/>
    <property type="match status" value="1"/>
</dbReference>
<comment type="function">
    <text evidence="3">The electron transfer flavoprotein serves as a specific electron acceptor for other dehydrogenases. It transfers the electrons to the main respiratory chain via ETF-ubiquinone oxidoreductase (ETF dehydrogenase).</text>
</comment>
<dbReference type="InterPro" id="IPR014731">
    <property type="entry name" value="ETF_asu_C"/>
</dbReference>
<dbReference type="Gene3D" id="3.40.50.1220">
    <property type="entry name" value="TPP-binding domain"/>
    <property type="match status" value="1"/>
</dbReference>
<keyword evidence="7" id="KW-1185">Reference proteome</keyword>
<dbReference type="PIRSF" id="PIRSF000089">
    <property type="entry name" value="Electra_flavoP_a"/>
    <property type="match status" value="1"/>
</dbReference>
<feature type="binding site" evidence="4">
    <location>
        <begin position="258"/>
        <end position="262"/>
    </location>
    <ligand>
        <name>FAD</name>
        <dbReference type="ChEBI" id="CHEBI:57692"/>
    </ligand>
</feature>
<comment type="similarity">
    <text evidence="1">Belongs to the ETF alpha-subunit/FixB family.</text>
</comment>
<name>A0A7M4DMT1_9MICO</name>
<dbReference type="InterPro" id="IPR014730">
    <property type="entry name" value="ETF_a/b_N"/>
</dbReference>
<dbReference type="GO" id="GO:0009055">
    <property type="term" value="F:electron transfer activity"/>
    <property type="evidence" value="ECO:0007669"/>
    <property type="project" value="InterPro"/>
</dbReference>
<dbReference type="Pfam" id="PF01012">
    <property type="entry name" value="ETF"/>
    <property type="match status" value="1"/>
</dbReference>